<sequence length="280" mass="31761">MEIHCIETDQGPFYVLHERRLAEGSLKGNLGELAGQELYIGQFLWVRPHQQDNGELPPVPEQLEVIRTNLQDLMDHIYGGNWQNANSSLSVIQLAKSELIPILQEEMVPDELIDSMNLNNHMLEQLLIQRDKEQALYYASQLLNDLADLLDYFQTPFPADLIRMDYMSRQLIFQAENMDWMEASASFSEIHNTWERVRPLLEMEADSQTGENGQEEDRQDAAASRTALLNGVDEAIDQLGIAVSDRNYQNTMDGVELLLERLSELEADLTQQAAPGMGAA</sequence>
<gene>
    <name evidence="1" type="ORF">Ami103574_06365</name>
</gene>
<dbReference type="KEGG" id="abut:Ami103574_06365"/>
<evidence type="ECO:0000313" key="1">
    <source>
        <dbReference type="EMBL" id="QIB68967.1"/>
    </source>
</evidence>
<evidence type="ECO:0000313" key="2">
    <source>
        <dbReference type="Proteomes" id="UP000466848"/>
    </source>
</evidence>
<dbReference type="EMBL" id="CP048649">
    <property type="protein sequence ID" value="QIB68967.1"/>
    <property type="molecule type" value="Genomic_DNA"/>
</dbReference>
<reference evidence="1 2" key="1">
    <citation type="submission" date="2020-02" db="EMBL/GenBank/DDBJ databases">
        <authorList>
            <person name="Kim Y.B."/>
            <person name="Roh S.W."/>
        </authorList>
    </citation>
    <scope>NUCLEOTIDE SEQUENCE [LARGE SCALE GENOMIC DNA]</scope>
    <source>
        <strain evidence="1 2">DSM 103574</strain>
    </source>
</reference>
<accession>A0A858BTS9</accession>
<dbReference type="RefSeq" id="WP_163065830.1">
    <property type="nucleotide sequence ID" value="NZ_CP048649.1"/>
</dbReference>
<protein>
    <submittedName>
        <fullName evidence="1">Uncharacterized protein</fullName>
    </submittedName>
</protein>
<proteinExistence type="predicted"/>
<name>A0A858BTS9_9FIRM</name>
<keyword evidence="2" id="KW-1185">Reference proteome</keyword>
<organism evidence="1 2">
    <name type="scientific">Aminipila butyrica</name>
    <dbReference type="NCBI Taxonomy" id="433296"/>
    <lineage>
        <taxon>Bacteria</taxon>
        <taxon>Bacillati</taxon>
        <taxon>Bacillota</taxon>
        <taxon>Clostridia</taxon>
        <taxon>Peptostreptococcales</taxon>
        <taxon>Anaerovoracaceae</taxon>
        <taxon>Aminipila</taxon>
    </lineage>
</organism>
<dbReference type="Proteomes" id="UP000466848">
    <property type="component" value="Chromosome"/>
</dbReference>
<dbReference type="AlphaFoldDB" id="A0A858BTS9"/>